<dbReference type="GO" id="GO:0016791">
    <property type="term" value="F:phosphatase activity"/>
    <property type="evidence" value="ECO:0007669"/>
    <property type="project" value="TreeGrafter"/>
</dbReference>
<evidence type="ECO:0000256" key="1">
    <source>
        <dbReference type="PIRSR" id="PIRSR613078-1"/>
    </source>
</evidence>
<dbReference type="SMART" id="SM00855">
    <property type="entry name" value="PGAM"/>
    <property type="match status" value="1"/>
</dbReference>
<organism evidence="3 4">
    <name type="scientific">Flexivirga caeni</name>
    <dbReference type="NCBI Taxonomy" id="2294115"/>
    <lineage>
        <taxon>Bacteria</taxon>
        <taxon>Bacillati</taxon>
        <taxon>Actinomycetota</taxon>
        <taxon>Actinomycetes</taxon>
        <taxon>Micrococcales</taxon>
        <taxon>Dermacoccaceae</taxon>
        <taxon>Flexivirga</taxon>
    </lineage>
</organism>
<gene>
    <name evidence="3" type="ORF">EFY87_07960</name>
</gene>
<accession>A0A3M9MBX1</accession>
<dbReference type="Gene3D" id="3.40.50.1240">
    <property type="entry name" value="Phosphoglycerate mutase-like"/>
    <property type="match status" value="1"/>
</dbReference>
<dbReference type="InterPro" id="IPR001345">
    <property type="entry name" value="PG/BPGM_mutase_AS"/>
</dbReference>
<name>A0A3M9MBX1_9MICO</name>
<dbReference type="RefSeq" id="WP_123270947.1">
    <property type="nucleotide sequence ID" value="NZ_RJJQ01000006.1"/>
</dbReference>
<dbReference type="EMBL" id="RJJQ01000006">
    <property type="protein sequence ID" value="RNI23072.1"/>
    <property type="molecule type" value="Genomic_DNA"/>
</dbReference>
<dbReference type="PANTHER" id="PTHR48100:SF62">
    <property type="entry name" value="GLUCOSYL-3-PHOSPHOGLYCERATE PHOSPHATASE"/>
    <property type="match status" value="1"/>
</dbReference>
<protein>
    <submittedName>
        <fullName evidence="3">Histidine phosphatase family protein</fullName>
    </submittedName>
</protein>
<comment type="caution">
    <text evidence="3">The sequence shown here is derived from an EMBL/GenBank/DDBJ whole genome shotgun (WGS) entry which is preliminary data.</text>
</comment>
<feature type="active site" description="Tele-phosphohistidine intermediate" evidence="1">
    <location>
        <position position="12"/>
    </location>
</feature>
<dbReference type="SUPFAM" id="SSF53254">
    <property type="entry name" value="Phosphoglycerate mutase-like"/>
    <property type="match status" value="1"/>
</dbReference>
<evidence type="ECO:0000313" key="3">
    <source>
        <dbReference type="EMBL" id="RNI23072.1"/>
    </source>
</evidence>
<feature type="active site" description="Proton donor/acceptor" evidence="1">
    <location>
        <position position="85"/>
    </location>
</feature>
<dbReference type="InterPro" id="IPR050275">
    <property type="entry name" value="PGM_Phosphatase"/>
</dbReference>
<proteinExistence type="predicted"/>
<dbReference type="PROSITE" id="PS00175">
    <property type="entry name" value="PG_MUTASE"/>
    <property type="match status" value="1"/>
</dbReference>
<dbReference type="AlphaFoldDB" id="A0A3M9MBX1"/>
<dbReference type="PANTHER" id="PTHR48100">
    <property type="entry name" value="BROAD-SPECIFICITY PHOSPHATASE YOR283W-RELATED"/>
    <property type="match status" value="1"/>
</dbReference>
<sequence>MSEPRRLVVWRHGETTYNATGRWQGQLDVPLSDRGKQQAAQAVEALAAYGISQIVASDLSRAAETARALAEYAELPLRFDERFREINAGIWQGLTGGEVRARFGDVHNRITAGEDLRRGETGETVAEVAQRVQEGASDLVAGMAPGETAVIATHGFAGRALCAALTGIPQQVAIDALQGMSNCHWAMLVEYAGGWHLAGWNLRQPVDALAGVRSR</sequence>
<dbReference type="Pfam" id="PF00300">
    <property type="entry name" value="His_Phos_1"/>
    <property type="match status" value="1"/>
</dbReference>
<feature type="binding site" evidence="2">
    <location>
        <begin position="11"/>
        <end position="18"/>
    </location>
    <ligand>
        <name>substrate</name>
    </ligand>
</feature>
<evidence type="ECO:0000313" key="4">
    <source>
        <dbReference type="Proteomes" id="UP000271678"/>
    </source>
</evidence>
<keyword evidence="4" id="KW-1185">Reference proteome</keyword>
<reference evidence="3 4" key="1">
    <citation type="submission" date="2018-11" db="EMBL/GenBank/DDBJ databases">
        <title>Draft genome of Simplicispira Flexivirga sp. BO-16.</title>
        <authorList>
            <person name="Im W.T."/>
        </authorList>
    </citation>
    <scope>NUCLEOTIDE SEQUENCE [LARGE SCALE GENOMIC DNA]</scope>
    <source>
        <strain evidence="3 4">BO-16</strain>
    </source>
</reference>
<dbReference type="GO" id="GO:0005737">
    <property type="term" value="C:cytoplasm"/>
    <property type="evidence" value="ECO:0007669"/>
    <property type="project" value="TreeGrafter"/>
</dbReference>
<dbReference type="Proteomes" id="UP000271678">
    <property type="component" value="Unassembled WGS sequence"/>
</dbReference>
<dbReference type="OrthoDB" id="4697614at2"/>
<dbReference type="CDD" id="cd07067">
    <property type="entry name" value="HP_PGM_like"/>
    <property type="match status" value="1"/>
</dbReference>
<evidence type="ECO:0000256" key="2">
    <source>
        <dbReference type="PIRSR" id="PIRSR613078-2"/>
    </source>
</evidence>
<dbReference type="InterPro" id="IPR029033">
    <property type="entry name" value="His_PPase_superfam"/>
</dbReference>
<dbReference type="InterPro" id="IPR013078">
    <property type="entry name" value="His_Pase_superF_clade-1"/>
</dbReference>
<feature type="binding site" evidence="2">
    <location>
        <position position="61"/>
    </location>
    <ligand>
        <name>substrate</name>
    </ligand>
</feature>